<name>A0A8J2V618_9PROT</name>
<gene>
    <name evidence="1" type="ORF">GCM10011342_22300</name>
</gene>
<dbReference type="InterPro" id="IPR009531">
    <property type="entry name" value="DUF1150"/>
</dbReference>
<evidence type="ECO:0000313" key="1">
    <source>
        <dbReference type="EMBL" id="GGD13039.1"/>
    </source>
</evidence>
<dbReference type="RefSeq" id="WP_206711192.1">
    <property type="nucleotide sequence ID" value="NZ_BMGH01000001.1"/>
</dbReference>
<reference evidence="1" key="1">
    <citation type="journal article" date="2014" name="Int. J. Syst. Evol. Microbiol.">
        <title>Complete genome sequence of Corynebacterium casei LMG S-19264T (=DSM 44701T), isolated from a smear-ripened cheese.</title>
        <authorList>
            <consortium name="US DOE Joint Genome Institute (JGI-PGF)"/>
            <person name="Walter F."/>
            <person name="Albersmeier A."/>
            <person name="Kalinowski J."/>
            <person name="Ruckert C."/>
        </authorList>
    </citation>
    <scope>NUCLEOTIDE SEQUENCE</scope>
    <source>
        <strain evidence="1">CGMCC 1.12921</strain>
    </source>
</reference>
<keyword evidence="2" id="KW-1185">Reference proteome</keyword>
<reference evidence="1" key="2">
    <citation type="submission" date="2020-09" db="EMBL/GenBank/DDBJ databases">
        <authorList>
            <person name="Sun Q."/>
            <person name="Zhou Y."/>
        </authorList>
    </citation>
    <scope>NUCLEOTIDE SEQUENCE</scope>
    <source>
        <strain evidence="1">CGMCC 1.12921</strain>
    </source>
</reference>
<dbReference type="Pfam" id="PF06620">
    <property type="entry name" value="DUF1150"/>
    <property type="match status" value="1"/>
</dbReference>
<dbReference type="AlphaFoldDB" id="A0A8J2V618"/>
<sequence>MRTDKNTDNMRDMSHQAFAEFGSSNLVYVKPVIARDVMDDLSDEEDRQITAHITDETVLYALHAADGVRLALAGDRDLAFAAARQNEMTPVSVH</sequence>
<evidence type="ECO:0000313" key="2">
    <source>
        <dbReference type="Proteomes" id="UP000613582"/>
    </source>
</evidence>
<dbReference type="Proteomes" id="UP000613582">
    <property type="component" value="Unassembled WGS sequence"/>
</dbReference>
<comment type="caution">
    <text evidence="1">The sequence shown here is derived from an EMBL/GenBank/DDBJ whole genome shotgun (WGS) entry which is preliminary data.</text>
</comment>
<protein>
    <recommendedName>
        <fullName evidence="3">DUF1150 domain-containing protein</fullName>
    </recommendedName>
</protein>
<accession>A0A8J2V618</accession>
<proteinExistence type="predicted"/>
<dbReference type="EMBL" id="BMGH01000001">
    <property type="protein sequence ID" value="GGD13039.1"/>
    <property type="molecule type" value="Genomic_DNA"/>
</dbReference>
<evidence type="ECO:0008006" key="3">
    <source>
        <dbReference type="Google" id="ProtNLM"/>
    </source>
</evidence>
<organism evidence="1 2">
    <name type="scientific">Aquisalinus flavus</name>
    <dbReference type="NCBI Taxonomy" id="1526572"/>
    <lineage>
        <taxon>Bacteria</taxon>
        <taxon>Pseudomonadati</taxon>
        <taxon>Pseudomonadota</taxon>
        <taxon>Alphaproteobacteria</taxon>
        <taxon>Parvularculales</taxon>
        <taxon>Parvularculaceae</taxon>
        <taxon>Aquisalinus</taxon>
    </lineage>
</organism>